<dbReference type="Gene3D" id="3.40.1160.10">
    <property type="entry name" value="Acetylglutamate kinase-like"/>
    <property type="match status" value="1"/>
</dbReference>
<feature type="domain" description="Aspartate/glutamate/uridylate kinase" evidence="13">
    <location>
        <begin position="27"/>
        <end position="236"/>
    </location>
</feature>
<dbReference type="PANTHER" id="PTHR42833:SF4">
    <property type="entry name" value="URIDYLATE KINASE PUMPKIN, CHLOROPLASTIC"/>
    <property type="match status" value="1"/>
</dbReference>
<proteinExistence type="inferred from homology"/>
<comment type="function">
    <text evidence="11">Catalyzes the reversible phosphorylation of UMP to UDP.</text>
</comment>
<evidence type="ECO:0000256" key="12">
    <source>
        <dbReference type="SAM" id="MobiDB-lite"/>
    </source>
</evidence>
<evidence type="ECO:0000256" key="3">
    <source>
        <dbReference type="ARBA" id="ARBA00007614"/>
    </source>
</evidence>
<evidence type="ECO:0000256" key="7">
    <source>
        <dbReference type="ARBA" id="ARBA00022777"/>
    </source>
</evidence>
<dbReference type="SUPFAM" id="SSF53633">
    <property type="entry name" value="Carbamate kinase-like"/>
    <property type="match status" value="1"/>
</dbReference>
<feature type="compositionally biased region" description="Polar residues" evidence="12">
    <location>
        <begin position="7"/>
        <end position="16"/>
    </location>
</feature>
<evidence type="ECO:0000256" key="9">
    <source>
        <dbReference type="ARBA" id="ARBA00022975"/>
    </source>
</evidence>
<evidence type="ECO:0000313" key="15">
    <source>
        <dbReference type="Proteomes" id="UP000018209"/>
    </source>
</evidence>
<dbReference type="InterPro" id="IPR001048">
    <property type="entry name" value="Asp/Glu/Uridylate_kinase"/>
</dbReference>
<dbReference type="GO" id="GO:0016301">
    <property type="term" value="F:kinase activity"/>
    <property type="evidence" value="ECO:0007669"/>
    <property type="project" value="UniProtKB-KW"/>
</dbReference>
<protein>
    <recommendedName>
        <fullName evidence="11">Uridylate kinase</fullName>
        <shortName evidence="11">UK</shortName>
        <ecNumber evidence="11">2.7.4.22</ecNumber>
    </recommendedName>
    <alternativeName>
        <fullName evidence="11">Uridine monophosphate kinase</fullName>
        <shortName evidence="11">UMP kinase</shortName>
        <shortName evidence="11">UMPK</shortName>
    </alternativeName>
</protein>
<organism evidence="14 15">
    <name type="scientific">Gluconobacter thailandicus NBRC 3257</name>
    <dbReference type="NCBI Taxonomy" id="1381097"/>
    <lineage>
        <taxon>Bacteria</taxon>
        <taxon>Pseudomonadati</taxon>
        <taxon>Pseudomonadota</taxon>
        <taxon>Alphaproteobacteria</taxon>
        <taxon>Acetobacterales</taxon>
        <taxon>Acetobacteraceae</taxon>
        <taxon>Gluconobacter</taxon>
    </lineage>
</organism>
<evidence type="ECO:0000256" key="4">
    <source>
        <dbReference type="ARBA" id="ARBA00022490"/>
    </source>
</evidence>
<dbReference type="PANTHER" id="PTHR42833">
    <property type="entry name" value="URIDYLATE KINASE"/>
    <property type="match status" value="1"/>
</dbReference>
<evidence type="ECO:0000256" key="5">
    <source>
        <dbReference type="ARBA" id="ARBA00022679"/>
    </source>
</evidence>
<comment type="subunit">
    <text evidence="11">Homohexamer.</text>
</comment>
<feature type="binding site" evidence="11">
    <location>
        <position position="74"/>
    </location>
    <ligand>
        <name>UMP</name>
        <dbReference type="ChEBI" id="CHEBI:57865"/>
    </ligand>
</feature>
<dbReference type="InterPro" id="IPR036393">
    <property type="entry name" value="AceGlu_kinase-like_sf"/>
</dbReference>
<dbReference type="HAMAP" id="MF_01220_B">
    <property type="entry name" value="PyrH_B"/>
    <property type="match status" value="1"/>
</dbReference>
<accession>A0ABQ0IY47</accession>
<dbReference type="InterPro" id="IPR011817">
    <property type="entry name" value="Uridylate_kinase"/>
</dbReference>
<keyword evidence="9 11" id="KW-0665">Pyrimidine biosynthesis</keyword>
<dbReference type="InterPro" id="IPR015963">
    <property type="entry name" value="Uridylate_kinase_bac"/>
</dbReference>
<feature type="binding site" evidence="11">
    <location>
        <position position="94"/>
    </location>
    <ligand>
        <name>UMP</name>
        <dbReference type="ChEBI" id="CHEBI:57865"/>
    </ligand>
</feature>
<feature type="binding site" evidence="11">
    <location>
        <position position="182"/>
    </location>
    <ligand>
        <name>ATP</name>
        <dbReference type="ChEBI" id="CHEBI:30616"/>
    </ligand>
</feature>
<gene>
    <name evidence="11" type="primary">pyrH</name>
    <name evidence="14" type="ORF">NBRC3257_2097</name>
</gene>
<feature type="binding site" evidence="11">
    <location>
        <begin position="32"/>
        <end position="35"/>
    </location>
    <ligand>
        <name>ATP</name>
        <dbReference type="ChEBI" id="CHEBI:30616"/>
    </ligand>
</feature>
<keyword evidence="15" id="KW-1185">Reference proteome</keyword>
<feature type="region of interest" description="Disordered" evidence="12">
    <location>
        <begin position="1"/>
        <end position="22"/>
    </location>
</feature>
<sequence>MNRRKVTTIQQETGTMTDKREESPSYKRVLLKVSGEALMGKGSGGVDPEMVDMVAADIAAVVASGVQVCLVVGGGNIFRGLSAAARGMDRAQGDYAGMLATIINALMLQNGLERQGLETRVMTAIQMAAIAEPYIRRRAVRHMEKGRVVIFAAGTGNPFFTTDTAAALRANEMECDALFKGTQVDGIYSDDPRRNPDAVRYDQLTYMDVLARQLNVMDAAAISLARENKLPIVVFNMHAPGAFATVVRGEGRFTRVIEAG</sequence>
<comment type="activity regulation">
    <text evidence="11">Inhibited by UTP.</text>
</comment>
<dbReference type="PIRSF" id="PIRSF005650">
    <property type="entry name" value="Uridylate_kin"/>
    <property type="match status" value="1"/>
</dbReference>
<keyword evidence="7 11" id="KW-0418">Kinase</keyword>
<evidence type="ECO:0000313" key="14">
    <source>
        <dbReference type="EMBL" id="GAD27098.1"/>
    </source>
</evidence>
<dbReference type="NCBIfam" id="TIGR02075">
    <property type="entry name" value="pyrH_bact"/>
    <property type="match status" value="1"/>
</dbReference>
<feature type="binding site" evidence="11">
    <location>
        <begin position="155"/>
        <end position="162"/>
    </location>
    <ligand>
        <name>UMP</name>
        <dbReference type="ChEBI" id="CHEBI:57865"/>
    </ligand>
</feature>
<keyword evidence="5 11" id="KW-0808">Transferase</keyword>
<comment type="subcellular location">
    <subcellularLocation>
        <location evidence="1 11">Cytoplasm</location>
    </subcellularLocation>
</comment>
<dbReference type="EC" id="2.7.4.22" evidence="11"/>
<dbReference type="Proteomes" id="UP000018209">
    <property type="component" value="Unassembled WGS sequence"/>
</dbReference>
<evidence type="ECO:0000256" key="11">
    <source>
        <dbReference type="HAMAP-Rule" id="MF_01220"/>
    </source>
</evidence>
<feature type="binding site" evidence="11">
    <location>
        <position position="191"/>
    </location>
    <ligand>
        <name>ATP</name>
        <dbReference type="ChEBI" id="CHEBI:30616"/>
    </ligand>
</feature>
<reference evidence="14 15" key="1">
    <citation type="submission" date="2013-08" db="EMBL/GenBank/DDBJ databases">
        <title>Gluconobacter thailandicus NBRC 3257 whole genome sequence.</title>
        <authorList>
            <person name="Matsutani M."/>
            <person name="Yakushi T."/>
            <person name="Matsushita K."/>
        </authorList>
    </citation>
    <scope>NUCLEOTIDE SEQUENCE [LARGE SCALE GENOMIC DNA]</scope>
    <source>
        <strain evidence="14 15">NBRC 3257</strain>
    </source>
</reference>
<dbReference type="CDD" id="cd04254">
    <property type="entry name" value="AAK_UMPK-PyrH-Ec"/>
    <property type="match status" value="1"/>
</dbReference>
<name>A0ABQ0IY47_GLUTH</name>
<comment type="pathway">
    <text evidence="2 11">Pyrimidine metabolism; CTP biosynthesis via de novo pathway; UDP from UMP (UMPK route): step 1/1.</text>
</comment>
<evidence type="ECO:0000256" key="8">
    <source>
        <dbReference type="ARBA" id="ARBA00022840"/>
    </source>
</evidence>
<comment type="caution">
    <text evidence="14">The sequence shown here is derived from an EMBL/GenBank/DDBJ whole genome shotgun (WGS) entry which is preliminary data.</text>
</comment>
<evidence type="ECO:0000256" key="6">
    <source>
        <dbReference type="ARBA" id="ARBA00022741"/>
    </source>
</evidence>
<evidence type="ECO:0000256" key="2">
    <source>
        <dbReference type="ARBA" id="ARBA00004791"/>
    </source>
</evidence>
<keyword evidence="6 11" id="KW-0547">Nucleotide-binding</keyword>
<feature type="binding site" evidence="11">
    <location>
        <position position="75"/>
    </location>
    <ligand>
        <name>ATP</name>
        <dbReference type="ChEBI" id="CHEBI:30616"/>
    </ligand>
</feature>
<feature type="binding site" evidence="11">
    <location>
        <position position="188"/>
    </location>
    <ligand>
        <name>ATP</name>
        <dbReference type="ChEBI" id="CHEBI:30616"/>
    </ligand>
</feature>
<comment type="caution">
    <text evidence="11">Lacks conserved residue(s) required for the propagation of feature annotation.</text>
</comment>
<evidence type="ECO:0000256" key="10">
    <source>
        <dbReference type="ARBA" id="ARBA00047767"/>
    </source>
</evidence>
<comment type="similarity">
    <text evidence="3 11">Belongs to the UMP kinase family.</text>
</comment>
<dbReference type="EMBL" id="BASM01000026">
    <property type="protein sequence ID" value="GAD27098.1"/>
    <property type="molecule type" value="Genomic_DNA"/>
</dbReference>
<dbReference type="Pfam" id="PF00696">
    <property type="entry name" value="AA_kinase"/>
    <property type="match status" value="1"/>
</dbReference>
<evidence type="ECO:0000256" key="1">
    <source>
        <dbReference type="ARBA" id="ARBA00004496"/>
    </source>
</evidence>
<feature type="binding site" evidence="11">
    <location>
        <position position="79"/>
    </location>
    <ligand>
        <name>ATP</name>
        <dbReference type="ChEBI" id="CHEBI:30616"/>
    </ligand>
</feature>
<keyword evidence="4 11" id="KW-0963">Cytoplasm</keyword>
<comment type="catalytic activity">
    <reaction evidence="10 11">
        <text>UMP + ATP = UDP + ADP</text>
        <dbReference type="Rhea" id="RHEA:24400"/>
        <dbReference type="ChEBI" id="CHEBI:30616"/>
        <dbReference type="ChEBI" id="CHEBI:57865"/>
        <dbReference type="ChEBI" id="CHEBI:58223"/>
        <dbReference type="ChEBI" id="CHEBI:456216"/>
        <dbReference type="EC" id="2.7.4.22"/>
    </reaction>
</comment>
<evidence type="ECO:0000259" key="13">
    <source>
        <dbReference type="Pfam" id="PF00696"/>
    </source>
</evidence>
<keyword evidence="8 11" id="KW-0067">ATP-binding</keyword>
<feature type="binding site" evidence="11">
    <location>
        <position position="183"/>
    </location>
    <ligand>
        <name>ATP</name>
        <dbReference type="ChEBI" id="CHEBI:30616"/>
    </ligand>
</feature>